<protein>
    <recommendedName>
        <fullName evidence="2">Tf2-1-like SH3-like domain-containing protein</fullName>
    </recommendedName>
</protein>
<name>A0ABD1AIN8_CARAN</name>
<proteinExistence type="predicted"/>
<evidence type="ECO:0000313" key="3">
    <source>
        <dbReference type="EMBL" id="KAL1199570.1"/>
    </source>
</evidence>
<keyword evidence="4" id="KW-1185">Reference proteome</keyword>
<feature type="region of interest" description="Disordered" evidence="1">
    <location>
        <begin position="47"/>
        <end position="82"/>
    </location>
</feature>
<sequence length="223" mass="25095">MRPERFPNQRKSKLSARGDGPFRVLERINDNAYKLELPGELNISPTFNVSDLSPSHVGDTTLGSETSQKGGNDEDIETSPLEAVEEVSIPVMRQTPRTRSGTRCLREEFNKSLESLFTLIEDEELKGSLLTKEITQETPLAPREDPYATKLQDIGERLADDHAELRAHHKLNKDPDNSCLQPKKQDIFFLPVLQGCTEISVFVKHCWKTMLASRRSGFTTSLG</sequence>
<organism evidence="3 4">
    <name type="scientific">Cardamine amara subsp. amara</name>
    <dbReference type="NCBI Taxonomy" id="228776"/>
    <lineage>
        <taxon>Eukaryota</taxon>
        <taxon>Viridiplantae</taxon>
        <taxon>Streptophyta</taxon>
        <taxon>Embryophyta</taxon>
        <taxon>Tracheophyta</taxon>
        <taxon>Spermatophyta</taxon>
        <taxon>Magnoliopsida</taxon>
        <taxon>eudicotyledons</taxon>
        <taxon>Gunneridae</taxon>
        <taxon>Pentapetalae</taxon>
        <taxon>rosids</taxon>
        <taxon>malvids</taxon>
        <taxon>Brassicales</taxon>
        <taxon>Brassicaceae</taxon>
        <taxon>Cardamineae</taxon>
        <taxon>Cardamine</taxon>
    </lineage>
</organism>
<evidence type="ECO:0000313" key="4">
    <source>
        <dbReference type="Proteomes" id="UP001558713"/>
    </source>
</evidence>
<dbReference type="Pfam" id="PF24626">
    <property type="entry name" value="SH3_Tf2-1"/>
    <property type="match status" value="1"/>
</dbReference>
<feature type="domain" description="Tf2-1-like SH3-like" evidence="2">
    <location>
        <begin position="2"/>
        <end position="55"/>
    </location>
</feature>
<reference evidence="3 4" key="1">
    <citation type="submission" date="2024-04" db="EMBL/GenBank/DDBJ databases">
        <title>Genome assembly C_amara_ONT_v2.</title>
        <authorList>
            <person name="Yant L."/>
            <person name="Moore C."/>
            <person name="Slenker M."/>
        </authorList>
    </citation>
    <scope>NUCLEOTIDE SEQUENCE [LARGE SCALE GENOMIC DNA]</scope>
    <source>
        <tissue evidence="3">Leaf</tissue>
    </source>
</reference>
<dbReference type="AlphaFoldDB" id="A0ABD1AIN8"/>
<evidence type="ECO:0000259" key="2">
    <source>
        <dbReference type="Pfam" id="PF24626"/>
    </source>
</evidence>
<dbReference type="Proteomes" id="UP001558713">
    <property type="component" value="Unassembled WGS sequence"/>
</dbReference>
<dbReference type="EMBL" id="JBANAX010000639">
    <property type="protein sequence ID" value="KAL1199570.1"/>
    <property type="molecule type" value="Genomic_DNA"/>
</dbReference>
<dbReference type="InterPro" id="IPR056924">
    <property type="entry name" value="SH3_Tf2-1"/>
</dbReference>
<evidence type="ECO:0000256" key="1">
    <source>
        <dbReference type="SAM" id="MobiDB-lite"/>
    </source>
</evidence>
<gene>
    <name evidence="3" type="ORF">V5N11_019513</name>
</gene>
<feature type="region of interest" description="Disordered" evidence="1">
    <location>
        <begin position="1"/>
        <end position="21"/>
    </location>
</feature>
<comment type="caution">
    <text evidence="3">The sequence shown here is derived from an EMBL/GenBank/DDBJ whole genome shotgun (WGS) entry which is preliminary data.</text>
</comment>
<accession>A0ABD1AIN8</accession>
<feature type="compositionally biased region" description="Polar residues" evidence="1">
    <location>
        <begin position="61"/>
        <end position="70"/>
    </location>
</feature>